<sequence>MFIIETVAGLVLLVAGGDLLIRGATAIARRLGVSPLLIGLTLLGFGTSTPELFTSVTAALDGAPGIAVGNVVGSNTANILLILGMAALLRPLAVPVSGKWRDGIATLAAAMACTALVAYGELPRLAGIALLLGLALYLGIAYRHERTAGGDGGVAEDDSPLPGWGRAAAFTLAGFALIFLGADWLVTGAIEIAAAAGVSDTLVGLTLVAVGTSLPELVTSIIAALRRQGDIAIGNVLGSNIYNVLAILGVTALVQPIPVPAEILLLDIWVMLGATLALLLLLTWRRLGRGAGAVLLGGYLAYLTVLAVQAT</sequence>
<organism evidence="7 8">
    <name type="scientific">Marinibaculum pumilum</name>
    <dbReference type="NCBI Taxonomy" id="1766165"/>
    <lineage>
        <taxon>Bacteria</taxon>
        <taxon>Pseudomonadati</taxon>
        <taxon>Pseudomonadota</taxon>
        <taxon>Alphaproteobacteria</taxon>
        <taxon>Rhodospirillales</taxon>
        <taxon>Rhodospirillaceae</taxon>
        <taxon>Marinibaculum</taxon>
    </lineage>
</organism>
<evidence type="ECO:0000256" key="1">
    <source>
        <dbReference type="ARBA" id="ARBA00004141"/>
    </source>
</evidence>
<dbReference type="InterPro" id="IPR004481">
    <property type="entry name" value="K/Na/Ca-exchanger"/>
</dbReference>
<proteinExistence type="predicted"/>
<name>A0ABV7L940_9PROT</name>
<dbReference type="Pfam" id="PF01699">
    <property type="entry name" value="Na_Ca_ex"/>
    <property type="match status" value="2"/>
</dbReference>
<protein>
    <submittedName>
        <fullName evidence="7">Calcium/sodium antiporter</fullName>
    </submittedName>
</protein>
<keyword evidence="8" id="KW-1185">Reference proteome</keyword>
<dbReference type="InterPro" id="IPR044880">
    <property type="entry name" value="NCX_ion-bd_dom_sf"/>
</dbReference>
<evidence type="ECO:0000256" key="4">
    <source>
        <dbReference type="ARBA" id="ARBA00023136"/>
    </source>
</evidence>
<feature type="transmembrane region" description="Helical" evidence="5">
    <location>
        <begin position="36"/>
        <end position="60"/>
    </location>
</feature>
<evidence type="ECO:0000313" key="7">
    <source>
        <dbReference type="EMBL" id="MFC3231034.1"/>
    </source>
</evidence>
<feature type="transmembrane region" description="Helical" evidence="5">
    <location>
        <begin position="100"/>
        <end position="119"/>
    </location>
</feature>
<feature type="transmembrane region" description="Helical" evidence="5">
    <location>
        <begin position="263"/>
        <end position="284"/>
    </location>
</feature>
<dbReference type="Proteomes" id="UP001595528">
    <property type="component" value="Unassembled WGS sequence"/>
</dbReference>
<evidence type="ECO:0000256" key="3">
    <source>
        <dbReference type="ARBA" id="ARBA00022989"/>
    </source>
</evidence>
<feature type="transmembrane region" description="Helical" evidence="5">
    <location>
        <begin position="6"/>
        <end position="24"/>
    </location>
</feature>
<keyword evidence="2 5" id="KW-0812">Transmembrane</keyword>
<comment type="caution">
    <text evidence="7">The sequence shown here is derived from an EMBL/GenBank/DDBJ whole genome shotgun (WGS) entry which is preliminary data.</text>
</comment>
<feature type="transmembrane region" description="Helical" evidence="5">
    <location>
        <begin position="66"/>
        <end position="88"/>
    </location>
</feature>
<evidence type="ECO:0000256" key="2">
    <source>
        <dbReference type="ARBA" id="ARBA00022692"/>
    </source>
</evidence>
<feature type="transmembrane region" description="Helical" evidence="5">
    <location>
        <begin position="291"/>
        <end position="310"/>
    </location>
</feature>
<dbReference type="InterPro" id="IPR004837">
    <property type="entry name" value="NaCa_Exmemb"/>
</dbReference>
<dbReference type="NCBIfam" id="TIGR00367">
    <property type="entry name" value="calcium/sodium antiporter"/>
    <property type="match status" value="1"/>
</dbReference>
<evidence type="ECO:0000313" key="8">
    <source>
        <dbReference type="Proteomes" id="UP001595528"/>
    </source>
</evidence>
<feature type="domain" description="Sodium/calcium exchanger membrane region" evidence="6">
    <location>
        <begin position="7"/>
        <end position="142"/>
    </location>
</feature>
<dbReference type="PANTHER" id="PTHR10846">
    <property type="entry name" value="SODIUM/POTASSIUM/CALCIUM EXCHANGER"/>
    <property type="match status" value="1"/>
</dbReference>
<dbReference type="RefSeq" id="WP_379906501.1">
    <property type="nucleotide sequence ID" value="NZ_JBHRTR010000054.1"/>
</dbReference>
<feature type="transmembrane region" description="Helical" evidence="5">
    <location>
        <begin position="163"/>
        <end position="182"/>
    </location>
</feature>
<evidence type="ECO:0000259" key="6">
    <source>
        <dbReference type="Pfam" id="PF01699"/>
    </source>
</evidence>
<reference evidence="8" key="1">
    <citation type="journal article" date="2019" name="Int. J. Syst. Evol. Microbiol.">
        <title>The Global Catalogue of Microorganisms (GCM) 10K type strain sequencing project: providing services to taxonomists for standard genome sequencing and annotation.</title>
        <authorList>
            <consortium name="The Broad Institute Genomics Platform"/>
            <consortium name="The Broad Institute Genome Sequencing Center for Infectious Disease"/>
            <person name="Wu L."/>
            <person name="Ma J."/>
        </authorList>
    </citation>
    <scope>NUCLEOTIDE SEQUENCE [LARGE SCALE GENOMIC DNA]</scope>
    <source>
        <strain evidence="8">KCTC 42964</strain>
    </source>
</reference>
<dbReference type="PANTHER" id="PTHR10846:SF8">
    <property type="entry name" value="INNER MEMBRANE PROTEIN YRBG"/>
    <property type="match status" value="1"/>
</dbReference>
<feature type="transmembrane region" description="Helical" evidence="5">
    <location>
        <begin position="237"/>
        <end position="257"/>
    </location>
</feature>
<feature type="domain" description="Sodium/calcium exchanger membrane region" evidence="6">
    <location>
        <begin position="168"/>
        <end position="306"/>
    </location>
</feature>
<accession>A0ABV7L940</accession>
<comment type="subcellular location">
    <subcellularLocation>
        <location evidence="1">Membrane</location>
        <topology evidence="1">Multi-pass membrane protein</topology>
    </subcellularLocation>
</comment>
<dbReference type="Gene3D" id="6.10.280.80">
    <property type="entry name" value="NCX, peripheral helical region"/>
    <property type="match status" value="1"/>
</dbReference>
<evidence type="ECO:0000256" key="5">
    <source>
        <dbReference type="SAM" id="Phobius"/>
    </source>
</evidence>
<keyword evidence="4 5" id="KW-0472">Membrane</keyword>
<feature type="transmembrane region" description="Helical" evidence="5">
    <location>
        <begin position="125"/>
        <end position="142"/>
    </location>
</feature>
<gene>
    <name evidence="7" type="ORF">ACFOGJ_27555</name>
</gene>
<keyword evidence="3 5" id="KW-1133">Transmembrane helix</keyword>
<dbReference type="Gene3D" id="1.20.1420.30">
    <property type="entry name" value="NCX, central ion-binding region"/>
    <property type="match status" value="1"/>
</dbReference>
<dbReference type="EMBL" id="JBHRTR010000054">
    <property type="protein sequence ID" value="MFC3231034.1"/>
    <property type="molecule type" value="Genomic_DNA"/>
</dbReference>